<accession>A0AAN8A7C6</accession>
<comment type="caution">
    <text evidence="1">The sequence shown here is derived from an EMBL/GenBank/DDBJ whole genome shotgun (WGS) entry which is preliminary data.</text>
</comment>
<proteinExistence type="predicted"/>
<organism evidence="1 2">
    <name type="scientific">Arxiozyma heterogenica</name>
    <dbReference type="NCBI Taxonomy" id="278026"/>
    <lineage>
        <taxon>Eukaryota</taxon>
        <taxon>Fungi</taxon>
        <taxon>Dikarya</taxon>
        <taxon>Ascomycota</taxon>
        <taxon>Saccharomycotina</taxon>
        <taxon>Saccharomycetes</taxon>
        <taxon>Saccharomycetales</taxon>
        <taxon>Saccharomycetaceae</taxon>
        <taxon>Arxiozyma</taxon>
    </lineage>
</organism>
<dbReference type="AlphaFoldDB" id="A0AAN8A7C6"/>
<sequence length="151" mass="17998">MSRLIFDINEFFSKNDNIPENRQNFLQQYRIFAQFIDIEYVPFDSSNKYFSKLLIRNLSIFESNRSLNTETTSFHLYMEKNTFVQLFINEETKIDLQPGDPVDIQAVTWYDYDDNNTIILESVNLRPITIKEIDALKEFILSPEGRYFINP</sequence>
<dbReference type="Proteomes" id="UP001306508">
    <property type="component" value="Unassembled WGS sequence"/>
</dbReference>
<name>A0AAN8A7C6_9SACH</name>
<reference evidence="2" key="1">
    <citation type="submission" date="2023-07" db="EMBL/GenBank/DDBJ databases">
        <title>A draft genome of Kazachstania heterogenica Y-27499.</title>
        <authorList>
            <person name="Donic C."/>
            <person name="Kralova J.S."/>
            <person name="Fidel L."/>
            <person name="Ben-Dor S."/>
            <person name="Jung S."/>
        </authorList>
    </citation>
    <scope>NUCLEOTIDE SEQUENCE [LARGE SCALE GENOMIC DNA]</scope>
    <source>
        <strain evidence="2">Y27499</strain>
    </source>
</reference>
<evidence type="ECO:0000313" key="1">
    <source>
        <dbReference type="EMBL" id="KAK5780482.1"/>
    </source>
</evidence>
<dbReference type="EMBL" id="JAWIZZ010000041">
    <property type="protein sequence ID" value="KAK5780482.1"/>
    <property type="molecule type" value="Genomic_DNA"/>
</dbReference>
<evidence type="ECO:0000313" key="2">
    <source>
        <dbReference type="Proteomes" id="UP001306508"/>
    </source>
</evidence>
<keyword evidence="2" id="KW-1185">Reference proteome</keyword>
<gene>
    <name evidence="1" type="ORF">RI543_002241</name>
</gene>
<protein>
    <submittedName>
        <fullName evidence="1">Uncharacterized protein</fullName>
    </submittedName>
</protein>